<dbReference type="InterPro" id="IPR002639">
    <property type="entry name" value="UreF"/>
</dbReference>
<comment type="function">
    <text evidence="3">Required for maturation of urease via the functional incorporation of the urease nickel metallocenter.</text>
</comment>
<organism evidence="4 5">
    <name type="scientific">Thauera humireducens</name>
    <dbReference type="NCBI Taxonomy" id="1134435"/>
    <lineage>
        <taxon>Bacteria</taxon>
        <taxon>Pseudomonadati</taxon>
        <taxon>Pseudomonadota</taxon>
        <taxon>Betaproteobacteria</taxon>
        <taxon>Rhodocyclales</taxon>
        <taxon>Zoogloeaceae</taxon>
        <taxon>Thauera</taxon>
    </lineage>
</organism>
<dbReference type="GO" id="GO:0005737">
    <property type="term" value="C:cytoplasm"/>
    <property type="evidence" value="ECO:0007669"/>
    <property type="project" value="UniProtKB-SubCell"/>
</dbReference>
<evidence type="ECO:0000313" key="4">
    <source>
        <dbReference type="EMBL" id="AMO38375.1"/>
    </source>
</evidence>
<evidence type="ECO:0000313" key="5">
    <source>
        <dbReference type="Proteomes" id="UP000036902"/>
    </source>
</evidence>
<reference evidence="5" key="1">
    <citation type="submission" date="2016-03" db="EMBL/GenBank/DDBJ databases">
        <authorList>
            <person name="Ma C."/>
            <person name="Zhou S."/>
            <person name="Yang G."/>
        </authorList>
    </citation>
    <scope>NUCLEOTIDE SEQUENCE [LARGE SCALE GENOMIC DNA]</scope>
    <source>
        <strain evidence="5">SgZ-1</strain>
    </source>
</reference>
<dbReference type="PANTHER" id="PTHR33620">
    <property type="entry name" value="UREASE ACCESSORY PROTEIN F"/>
    <property type="match status" value="1"/>
</dbReference>
<keyword evidence="1 3" id="KW-0996">Nickel insertion</keyword>
<keyword evidence="3" id="KW-0963">Cytoplasm</keyword>
<dbReference type="KEGG" id="thu:AC731_016400"/>
<dbReference type="GO" id="GO:0016151">
    <property type="term" value="F:nickel cation binding"/>
    <property type="evidence" value="ECO:0007669"/>
    <property type="project" value="UniProtKB-UniRule"/>
</dbReference>
<comment type="similarity">
    <text evidence="3">Belongs to the UreF family.</text>
</comment>
<proteinExistence type="inferred from homology"/>
<dbReference type="AlphaFoldDB" id="A0A127K8T4"/>
<evidence type="ECO:0000256" key="1">
    <source>
        <dbReference type="ARBA" id="ARBA00022988"/>
    </source>
</evidence>
<dbReference type="STRING" id="1134435.AC731_016400"/>
<protein>
    <recommendedName>
        <fullName evidence="3">Urease accessory protein UreF</fullName>
    </recommendedName>
</protein>
<accession>A0A127K8T4</accession>
<keyword evidence="5" id="KW-1185">Reference proteome</keyword>
<dbReference type="Pfam" id="PF01730">
    <property type="entry name" value="UreF"/>
    <property type="match status" value="1"/>
</dbReference>
<evidence type="ECO:0000256" key="2">
    <source>
        <dbReference type="ARBA" id="ARBA00023186"/>
    </source>
</evidence>
<comment type="subcellular location">
    <subcellularLocation>
        <location evidence="3">Cytoplasm</location>
    </subcellularLocation>
</comment>
<sequence length="239" mass="25528">MPAAVVPLTAGAGLLPLVRLLQLASPALPVGAYTYSQGLEWAVESGAVRTEADAAAWIGDLLQWSLARFEAPLLASQFAAWTAGDDAEVARLNDDFLASRETAELRAETVQMGWSLVRLLSELDAFAALPGWRARLLAIDTPCFPCAWSAAAAAWQVPGDQALAAYLWAWAENQVMAAVKAVPLGQSAGQRLLAAIGQRIPPLVEAACSLPEAQWSNYTPGLAIASSRHETQYTRLFRS</sequence>
<gene>
    <name evidence="3" type="primary">ureF</name>
    <name evidence="4" type="ORF">AC731_016400</name>
</gene>
<comment type="subunit">
    <text evidence="3">UreD, UreF and UreG form a complex that acts as a GTP-hydrolysis-dependent molecular chaperone, activating the urease apoprotein by helping to assemble the nickel containing metallocenter of UreC. The UreE protein probably delivers the nickel.</text>
</comment>
<dbReference type="EMBL" id="CP014646">
    <property type="protein sequence ID" value="AMO38375.1"/>
    <property type="molecule type" value="Genomic_DNA"/>
</dbReference>
<dbReference type="RefSeq" id="WP_048707715.1">
    <property type="nucleotide sequence ID" value="NZ_CP014646.1"/>
</dbReference>
<name>A0A127K8T4_9RHOO</name>
<dbReference type="PIRSF" id="PIRSF009467">
    <property type="entry name" value="Ureas_acces_UreF"/>
    <property type="match status" value="1"/>
</dbReference>
<dbReference type="InterPro" id="IPR038277">
    <property type="entry name" value="UreF_sf"/>
</dbReference>
<evidence type="ECO:0000256" key="3">
    <source>
        <dbReference type="HAMAP-Rule" id="MF_01385"/>
    </source>
</evidence>
<dbReference type="Proteomes" id="UP000036902">
    <property type="component" value="Chromosome"/>
</dbReference>
<dbReference type="PANTHER" id="PTHR33620:SF1">
    <property type="entry name" value="UREASE ACCESSORY PROTEIN F"/>
    <property type="match status" value="1"/>
</dbReference>
<keyword evidence="2 3" id="KW-0143">Chaperone</keyword>
<dbReference type="Gene3D" id="1.10.4190.10">
    <property type="entry name" value="Urease accessory protein UreF"/>
    <property type="match status" value="1"/>
</dbReference>
<dbReference type="HAMAP" id="MF_01385">
    <property type="entry name" value="UreF"/>
    <property type="match status" value="1"/>
</dbReference>